<dbReference type="Proteomes" id="UP000321412">
    <property type="component" value="Unassembled WGS sequence"/>
</dbReference>
<dbReference type="InterPro" id="IPR025427">
    <property type="entry name" value="DUF4160"/>
</dbReference>
<reference evidence="1 2" key="1">
    <citation type="submission" date="2019-08" db="EMBL/GenBank/DDBJ databases">
        <title>Bradymonadales sp. TMQ4.</title>
        <authorList>
            <person name="Liang Q."/>
        </authorList>
    </citation>
    <scope>NUCLEOTIDE SEQUENCE [LARGE SCALE GENOMIC DNA]</scope>
    <source>
        <strain evidence="1 2">TMQ4</strain>
    </source>
</reference>
<accession>A0A5C6WXT5</accession>
<evidence type="ECO:0000313" key="1">
    <source>
        <dbReference type="EMBL" id="TXD33390.1"/>
    </source>
</evidence>
<organism evidence="1 2">
    <name type="scientific">Lujinxingia vulgaris</name>
    <dbReference type="NCBI Taxonomy" id="2600176"/>
    <lineage>
        <taxon>Bacteria</taxon>
        <taxon>Deltaproteobacteria</taxon>
        <taxon>Bradymonadales</taxon>
        <taxon>Lujinxingiaceae</taxon>
        <taxon>Lujinxingia</taxon>
    </lineage>
</organism>
<proteinExistence type="predicted"/>
<dbReference type="AlphaFoldDB" id="A0A5C6WXT5"/>
<dbReference type="OrthoDB" id="122670at2"/>
<dbReference type="EMBL" id="VOSM01000027">
    <property type="protein sequence ID" value="TXD33390.1"/>
    <property type="molecule type" value="Genomic_DNA"/>
</dbReference>
<dbReference type="Pfam" id="PF13711">
    <property type="entry name" value="DUF4160"/>
    <property type="match status" value="1"/>
</dbReference>
<comment type="caution">
    <text evidence="1">The sequence shown here is derived from an EMBL/GenBank/DDBJ whole genome shotgun (WGS) entry which is preliminary data.</text>
</comment>
<dbReference type="RefSeq" id="WP_146983491.1">
    <property type="nucleotide sequence ID" value="NZ_VOSM01000027.1"/>
</dbReference>
<gene>
    <name evidence="1" type="ORF">FRC98_20720</name>
</gene>
<sequence>MPTVLRLDGLRVVIYPSDHRPAHVHVIGADGEAVCVLNCPDGPPELREVYGFSRPEVNRILRDLGGHLSNLCQHWSEIHGRY</sequence>
<keyword evidence="2" id="KW-1185">Reference proteome</keyword>
<protein>
    <submittedName>
        <fullName evidence="1">DUF4160 domain-containing protein</fullName>
    </submittedName>
</protein>
<evidence type="ECO:0000313" key="2">
    <source>
        <dbReference type="Proteomes" id="UP000321412"/>
    </source>
</evidence>
<name>A0A5C6WXT5_9DELT</name>